<keyword evidence="2" id="KW-1185">Reference proteome</keyword>
<evidence type="ECO:0000313" key="1">
    <source>
        <dbReference type="EnsemblMetazoa" id="tetur12g04540.1"/>
    </source>
</evidence>
<dbReference type="Proteomes" id="UP000015104">
    <property type="component" value="Unassembled WGS sequence"/>
</dbReference>
<evidence type="ECO:0000313" key="2">
    <source>
        <dbReference type="Proteomes" id="UP000015104"/>
    </source>
</evidence>
<sequence>MHVNIHDNNTSKIYKLIHEMFSFRCKILGVPRSEKQNLYTFE</sequence>
<reference evidence="2" key="1">
    <citation type="submission" date="2011-08" db="EMBL/GenBank/DDBJ databases">
        <authorList>
            <person name="Rombauts S."/>
        </authorList>
    </citation>
    <scope>NUCLEOTIDE SEQUENCE</scope>
    <source>
        <strain evidence="2">London</strain>
    </source>
</reference>
<dbReference type="EMBL" id="CAEY01000122">
    <property type="status" value="NOT_ANNOTATED_CDS"/>
    <property type="molecule type" value="Genomic_DNA"/>
</dbReference>
<proteinExistence type="predicted"/>
<dbReference type="EnsemblMetazoa" id="tetur12g04540.1">
    <property type="protein sequence ID" value="tetur12g04540.1"/>
    <property type="gene ID" value="tetur12g04540"/>
</dbReference>
<protein>
    <submittedName>
        <fullName evidence="1">Uncharacterized protein</fullName>
    </submittedName>
</protein>
<name>T1KJC2_TETUR</name>
<accession>T1KJC2</accession>
<organism evidence="1 2">
    <name type="scientific">Tetranychus urticae</name>
    <name type="common">Two-spotted spider mite</name>
    <dbReference type="NCBI Taxonomy" id="32264"/>
    <lineage>
        <taxon>Eukaryota</taxon>
        <taxon>Metazoa</taxon>
        <taxon>Ecdysozoa</taxon>
        <taxon>Arthropoda</taxon>
        <taxon>Chelicerata</taxon>
        <taxon>Arachnida</taxon>
        <taxon>Acari</taxon>
        <taxon>Acariformes</taxon>
        <taxon>Trombidiformes</taxon>
        <taxon>Prostigmata</taxon>
        <taxon>Eleutherengona</taxon>
        <taxon>Raphignathae</taxon>
        <taxon>Tetranychoidea</taxon>
        <taxon>Tetranychidae</taxon>
        <taxon>Tetranychus</taxon>
    </lineage>
</organism>
<reference evidence="1" key="2">
    <citation type="submission" date="2015-06" db="UniProtKB">
        <authorList>
            <consortium name="EnsemblMetazoa"/>
        </authorList>
    </citation>
    <scope>IDENTIFICATION</scope>
</reference>
<dbReference type="HOGENOM" id="CLU_3261149_0_0_1"/>
<dbReference type="AlphaFoldDB" id="T1KJC2"/>